<dbReference type="EMBL" id="CACVKT020005808">
    <property type="protein sequence ID" value="CAC5398067.1"/>
    <property type="molecule type" value="Genomic_DNA"/>
</dbReference>
<dbReference type="OrthoDB" id="6144913at2759"/>
<accession>A0A6J8CRY9</accession>
<proteinExistence type="predicted"/>
<name>A0A6J8CRY9_MYTCO</name>
<protein>
    <submittedName>
        <fullName evidence="2">Uncharacterized protein</fullName>
    </submittedName>
</protein>
<organism evidence="2 3">
    <name type="scientific">Mytilus coruscus</name>
    <name type="common">Sea mussel</name>
    <dbReference type="NCBI Taxonomy" id="42192"/>
    <lineage>
        <taxon>Eukaryota</taxon>
        <taxon>Metazoa</taxon>
        <taxon>Spiralia</taxon>
        <taxon>Lophotrochozoa</taxon>
        <taxon>Mollusca</taxon>
        <taxon>Bivalvia</taxon>
        <taxon>Autobranchia</taxon>
        <taxon>Pteriomorphia</taxon>
        <taxon>Mytilida</taxon>
        <taxon>Mytiloidea</taxon>
        <taxon>Mytilidae</taxon>
        <taxon>Mytilinae</taxon>
        <taxon>Mytilus</taxon>
    </lineage>
</organism>
<keyword evidence="3" id="KW-1185">Reference proteome</keyword>
<evidence type="ECO:0000313" key="2">
    <source>
        <dbReference type="EMBL" id="CAC5398067.1"/>
    </source>
</evidence>
<gene>
    <name evidence="2" type="ORF">MCOR_32465</name>
</gene>
<evidence type="ECO:0000313" key="3">
    <source>
        <dbReference type="Proteomes" id="UP000507470"/>
    </source>
</evidence>
<dbReference type="Proteomes" id="UP000507470">
    <property type="component" value="Unassembled WGS sequence"/>
</dbReference>
<evidence type="ECO:0000256" key="1">
    <source>
        <dbReference type="SAM" id="MobiDB-lite"/>
    </source>
</evidence>
<sequence>MCLNHDSVTSSGGCYCNNADCVQNTGKVLVLNIKQKGIVNELHKCDDDDDCIPRCHVPLILSHGHLPCHCDSQDCADNIQVPTTNTPSTTTVPALLQLDPYTCVADNCGKHKAGQLCTPFNDLSVNGGCYCSDSKCVVNANTTTTSTTTESTTPHSTTTPSTTTLTTKTTPSKTTPTTTPSTTTPTTTPTKTPTTTPTTITTVATTTTTTTRTTSISATTTGPRTCHVCGDTTLPVPCSSRQIGRDLSHTCKTGEHYCMTDIVQDDQGNVDVFKRCVDLATCEKKWITESADLDYCKRYGVVKNPYAFSCHFCCTQDKCNSMLVPNATTWYTKTN</sequence>
<reference evidence="2 3" key="1">
    <citation type="submission" date="2020-06" db="EMBL/GenBank/DDBJ databases">
        <authorList>
            <person name="Li R."/>
            <person name="Bekaert M."/>
        </authorList>
    </citation>
    <scope>NUCLEOTIDE SEQUENCE [LARGE SCALE GENOMIC DNA]</scope>
    <source>
        <strain evidence="3">wild</strain>
    </source>
</reference>
<feature type="region of interest" description="Disordered" evidence="1">
    <location>
        <begin position="144"/>
        <end position="199"/>
    </location>
</feature>
<dbReference type="AlphaFoldDB" id="A0A6J8CRY9"/>